<organism evidence="1 2">
    <name type="scientific">Bradyrhizobium retamae</name>
    <dbReference type="NCBI Taxonomy" id="1300035"/>
    <lineage>
        <taxon>Bacteria</taxon>
        <taxon>Pseudomonadati</taxon>
        <taxon>Pseudomonadota</taxon>
        <taxon>Alphaproteobacteria</taxon>
        <taxon>Hyphomicrobiales</taxon>
        <taxon>Nitrobacteraceae</taxon>
        <taxon>Bradyrhizobium</taxon>
    </lineage>
</organism>
<keyword evidence="2" id="KW-1185">Reference proteome</keyword>
<accession>A0A0R3MK48</accession>
<dbReference type="Gene3D" id="3.20.20.370">
    <property type="entry name" value="Glycoside hydrolase/deacetylase"/>
    <property type="match status" value="1"/>
</dbReference>
<dbReference type="InterPro" id="IPR011330">
    <property type="entry name" value="Glyco_hydro/deAcase_b/a-brl"/>
</dbReference>
<name>A0A0R3MK48_9BRAD</name>
<gene>
    <name evidence="1" type="ORF">CQ13_34815</name>
</gene>
<dbReference type="Proteomes" id="UP000052023">
    <property type="component" value="Unassembled WGS sequence"/>
</dbReference>
<comment type="caution">
    <text evidence="1">The sequence shown here is derived from an EMBL/GenBank/DDBJ whole genome shotgun (WGS) entry which is preliminary data.</text>
</comment>
<dbReference type="AlphaFoldDB" id="A0A0R3MK48"/>
<dbReference type="GO" id="GO:0005975">
    <property type="term" value="P:carbohydrate metabolic process"/>
    <property type="evidence" value="ECO:0007669"/>
    <property type="project" value="InterPro"/>
</dbReference>
<reference evidence="1 2" key="1">
    <citation type="submission" date="2014-03" db="EMBL/GenBank/DDBJ databases">
        <title>Bradyrhizobium valentinum sp. nov., isolated from effective nodules of Lupinus mariae-josephae, a lupine endemic of basic-lime soils in Eastern Spain.</title>
        <authorList>
            <person name="Duran D."/>
            <person name="Rey L."/>
            <person name="Navarro A."/>
            <person name="Busquets A."/>
            <person name="Imperial J."/>
            <person name="Ruiz-Argueso T."/>
        </authorList>
    </citation>
    <scope>NUCLEOTIDE SEQUENCE [LARGE SCALE GENOMIC DNA]</scope>
    <source>
        <strain evidence="1 2">Ro19</strain>
    </source>
</reference>
<dbReference type="SUPFAM" id="SSF88713">
    <property type="entry name" value="Glycoside hydrolase/deacetylase"/>
    <property type="match status" value="1"/>
</dbReference>
<sequence length="319" mass="35419">MDHGQEAGVMVSSVFAETKAFGRRLARYLGRSSEQPQDPLAVYFQRSSICGLNGLTLFLSFDCDTDWDIDVVAQLDAFLKDRNIVPTYAVPGAQLQRGRDVYAGLARSGREFMNHGARAHAEWKGDQYVPVTFYQDMTEDEIVADIELGHRIVHDVTGTRPFGFRAPHFGGFQRDEDLDLIYRTIGRLNYSYSSTTVPEKALVNGPAWRVGEIMELPTSGSARYPHLILDTWTQLTDRRQYALGESYYELFAETLDTFVRGGKSALLTWYGDPSHSWGQTAFLKSMDLIAKRGIPSVSGSDAAVLCARAPSIGPQSAAV</sequence>
<dbReference type="EMBL" id="LLYA01000194">
    <property type="protein sequence ID" value="KRR18495.1"/>
    <property type="molecule type" value="Genomic_DNA"/>
</dbReference>
<evidence type="ECO:0000313" key="1">
    <source>
        <dbReference type="EMBL" id="KRR18495.1"/>
    </source>
</evidence>
<evidence type="ECO:0000313" key="2">
    <source>
        <dbReference type="Proteomes" id="UP000052023"/>
    </source>
</evidence>
<protein>
    <submittedName>
        <fullName evidence="1">Uncharacterized protein</fullName>
    </submittedName>
</protein>
<proteinExistence type="predicted"/>